<dbReference type="Pfam" id="PF01381">
    <property type="entry name" value="HTH_3"/>
    <property type="match status" value="1"/>
</dbReference>
<accession>A0A0R1L3N4</accession>
<dbReference type="GO" id="GO:0003677">
    <property type="term" value="F:DNA binding"/>
    <property type="evidence" value="ECO:0007669"/>
    <property type="project" value="InterPro"/>
</dbReference>
<name>A0A0R1L3N4_9LACO</name>
<dbReference type="AlphaFoldDB" id="A0A0R1L3N4"/>
<dbReference type="SMART" id="SM00530">
    <property type="entry name" value="HTH_XRE"/>
    <property type="match status" value="1"/>
</dbReference>
<reference evidence="2 3" key="1">
    <citation type="journal article" date="2015" name="Genome Announc.">
        <title>Expanding the biotechnology potential of lactobacilli through comparative genomics of 213 strains and associated genera.</title>
        <authorList>
            <person name="Sun Z."/>
            <person name="Harris H.M."/>
            <person name="McCann A."/>
            <person name="Guo C."/>
            <person name="Argimon S."/>
            <person name="Zhang W."/>
            <person name="Yang X."/>
            <person name="Jeffery I.B."/>
            <person name="Cooney J.C."/>
            <person name="Kagawa T.F."/>
            <person name="Liu W."/>
            <person name="Song Y."/>
            <person name="Salvetti E."/>
            <person name="Wrobel A."/>
            <person name="Rasinkangas P."/>
            <person name="Parkhill J."/>
            <person name="Rea M.C."/>
            <person name="O'Sullivan O."/>
            <person name="Ritari J."/>
            <person name="Douillard F.P."/>
            <person name="Paul Ross R."/>
            <person name="Yang R."/>
            <person name="Briner A.E."/>
            <person name="Felis G.E."/>
            <person name="de Vos W.M."/>
            <person name="Barrangou R."/>
            <person name="Klaenhammer T.R."/>
            <person name="Caufield P.W."/>
            <person name="Cui Y."/>
            <person name="Zhang H."/>
            <person name="O'Toole P.W."/>
        </authorList>
    </citation>
    <scope>NUCLEOTIDE SEQUENCE [LARGE SCALE GENOMIC DNA]</scope>
    <source>
        <strain evidence="2 3">DSM 19904</strain>
    </source>
</reference>
<dbReference type="OrthoDB" id="2224162at2"/>
<sequence length="91" mass="10430">MTQTDDLIKQMSKDRPGFKEKFEHYNQQFDYAVAIVNLRKLVGLTQQQLADKVGVPQSTIARWETGDGNITMKNMERIAAAVDKQLVIEFK</sequence>
<dbReference type="PATRIC" id="fig|1423808.3.peg.471"/>
<dbReference type="CDD" id="cd00093">
    <property type="entry name" value="HTH_XRE"/>
    <property type="match status" value="1"/>
</dbReference>
<dbReference type="InterPro" id="IPR001387">
    <property type="entry name" value="Cro/C1-type_HTH"/>
</dbReference>
<dbReference type="RefSeq" id="WP_057825175.1">
    <property type="nucleotide sequence ID" value="NZ_AZEA01000010.1"/>
</dbReference>
<comment type="caution">
    <text evidence="2">The sequence shown here is derived from an EMBL/GenBank/DDBJ whole genome shotgun (WGS) entry which is preliminary data.</text>
</comment>
<gene>
    <name evidence="2" type="ORF">FD17_GL000467</name>
</gene>
<organism evidence="2 3">
    <name type="scientific">Lentilactobacillus sunkii DSM 19904</name>
    <dbReference type="NCBI Taxonomy" id="1423808"/>
    <lineage>
        <taxon>Bacteria</taxon>
        <taxon>Bacillati</taxon>
        <taxon>Bacillota</taxon>
        <taxon>Bacilli</taxon>
        <taxon>Lactobacillales</taxon>
        <taxon>Lactobacillaceae</taxon>
        <taxon>Lentilactobacillus</taxon>
    </lineage>
</organism>
<feature type="domain" description="HTH cro/C1-type" evidence="1">
    <location>
        <begin position="35"/>
        <end position="90"/>
    </location>
</feature>
<protein>
    <recommendedName>
        <fullName evidence="1">HTH cro/C1-type domain-containing protein</fullName>
    </recommendedName>
</protein>
<dbReference type="EMBL" id="AZEA01000010">
    <property type="protein sequence ID" value="KRK88323.1"/>
    <property type="molecule type" value="Genomic_DNA"/>
</dbReference>
<keyword evidence="3" id="KW-1185">Reference proteome</keyword>
<dbReference type="Proteomes" id="UP000051581">
    <property type="component" value="Unassembled WGS sequence"/>
</dbReference>
<dbReference type="Gene3D" id="1.10.260.40">
    <property type="entry name" value="lambda repressor-like DNA-binding domains"/>
    <property type="match status" value="1"/>
</dbReference>
<proteinExistence type="predicted"/>
<evidence type="ECO:0000259" key="1">
    <source>
        <dbReference type="PROSITE" id="PS50943"/>
    </source>
</evidence>
<evidence type="ECO:0000313" key="3">
    <source>
        <dbReference type="Proteomes" id="UP000051581"/>
    </source>
</evidence>
<dbReference type="InterPro" id="IPR010982">
    <property type="entry name" value="Lambda_DNA-bd_dom_sf"/>
</dbReference>
<evidence type="ECO:0000313" key="2">
    <source>
        <dbReference type="EMBL" id="KRK88323.1"/>
    </source>
</evidence>
<dbReference type="SUPFAM" id="SSF47413">
    <property type="entry name" value="lambda repressor-like DNA-binding domains"/>
    <property type="match status" value="1"/>
</dbReference>
<dbReference type="PROSITE" id="PS50943">
    <property type="entry name" value="HTH_CROC1"/>
    <property type="match status" value="1"/>
</dbReference>